<dbReference type="Proteomes" id="UP000309038">
    <property type="component" value="Unassembled WGS sequence"/>
</dbReference>
<keyword evidence="4" id="KW-1185">Reference proteome</keyword>
<proteinExistence type="predicted"/>
<dbReference type="PANTHER" id="PTHR31605:SF0">
    <property type="entry name" value="GLYCEROL-3-PHOSPHATE O-ACYLTRANSFERASE 1"/>
    <property type="match status" value="1"/>
</dbReference>
<dbReference type="GO" id="GO:0008654">
    <property type="term" value="P:phospholipid biosynthetic process"/>
    <property type="evidence" value="ECO:0007669"/>
    <property type="project" value="TreeGrafter"/>
</dbReference>
<dbReference type="GO" id="GO:0016287">
    <property type="term" value="F:glycerone-phosphate O-acyltransferase activity"/>
    <property type="evidence" value="ECO:0007669"/>
    <property type="project" value="TreeGrafter"/>
</dbReference>
<feature type="transmembrane region" description="Helical" evidence="2">
    <location>
        <begin position="200"/>
        <end position="220"/>
    </location>
</feature>
<keyword evidence="2" id="KW-1133">Transmembrane helix</keyword>
<dbReference type="InterPro" id="IPR052744">
    <property type="entry name" value="GPAT/DAPAT"/>
</dbReference>
<keyword evidence="2" id="KW-0472">Membrane</keyword>
<evidence type="ECO:0000256" key="1">
    <source>
        <dbReference type="SAM" id="MobiDB-lite"/>
    </source>
</evidence>
<evidence type="ECO:0000256" key="2">
    <source>
        <dbReference type="SAM" id="Phobius"/>
    </source>
</evidence>
<keyword evidence="2" id="KW-0812">Transmembrane</keyword>
<feature type="compositionally biased region" description="Pro residues" evidence="1">
    <location>
        <begin position="347"/>
        <end position="359"/>
    </location>
</feature>
<dbReference type="EMBL" id="SGPJ01000215">
    <property type="protein sequence ID" value="THG96703.1"/>
    <property type="molecule type" value="Genomic_DNA"/>
</dbReference>
<feature type="region of interest" description="Disordered" evidence="1">
    <location>
        <begin position="331"/>
        <end position="386"/>
    </location>
</feature>
<evidence type="ECO:0000313" key="3">
    <source>
        <dbReference type="EMBL" id="THG96703.1"/>
    </source>
</evidence>
<accession>A0A4S4KF55</accession>
<name>A0A4S4KF55_9APHY</name>
<sequence>MQVKDGAAWAALEYTKWSEENGRLGDPVKIVPAAIVYTNKSKYRSDVIMEFGQPITMDQYMDQFLSSEEGAARAAVKRLTANIEQELVQATINAPDWDTLYAARIARDLLWEDERSINLDDFVAISQTLVDLFSTPDLVPKINSIKRHLLTYYSLLESSHLTNASLSSLPLPRSLDPNRPTPLPSRLRTLSMLVAESLSMLVRLPLFIVPLLVHAPVYFVGRLGAKLVEDEEETQAQNKVVFGLLLLILMYGSIGVFLWAMLWYTPAGALLAAGFVFLFAKYHNTLINDNYEHAKRLVAAWRILVGVWAPKHWDLSLTALAQYTIPRVPPENPWIDRPRTKSSPTTPNSPTPSSSPTPTPQSLSPKAGTPSSKTRKQRRPPSRRLVRHVLRARVEAAKALGTLFEQLDHASDSKRVRASSHLAQAFGGVLDEPAAAVNSSDTLEGVGEVEMPRGWRNAKEVLSFLRNRGAKMGTLEHSVAGDWAALSSEGEGDGTECESDSGFAEDLVWVPSTSNLRQVL</sequence>
<gene>
    <name evidence="3" type="ORF">EW026_g5180</name>
</gene>
<feature type="transmembrane region" description="Helical" evidence="2">
    <location>
        <begin position="240"/>
        <end position="262"/>
    </location>
</feature>
<evidence type="ECO:0000313" key="4">
    <source>
        <dbReference type="Proteomes" id="UP000309038"/>
    </source>
</evidence>
<organism evidence="3 4">
    <name type="scientific">Hermanssonia centrifuga</name>
    <dbReference type="NCBI Taxonomy" id="98765"/>
    <lineage>
        <taxon>Eukaryota</taxon>
        <taxon>Fungi</taxon>
        <taxon>Dikarya</taxon>
        <taxon>Basidiomycota</taxon>
        <taxon>Agaricomycotina</taxon>
        <taxon>Agaricomycetes</taxon>
        <taxon>Polyporales</taxon>
        <taxon>Meruliaceae</taxon>
        <taxon>Hermanssonia</taxon>
    </lineage>
</organism>
<feature type="compositionally biased region" description="Basic residues" evidence="1">
    <location>
        <begin position="373"/>
        <end position="386"/>
    </location>
</feature>
<feature type="transmembrane region" description="Helical" evidence="2">
    <location>
        <begin position="268"/>
        <end position="287"/>
    </location>
</feature>
<reference evidence="3 4" key="1">
    <citation type="submission" date="2019-02" db="EMBL/GenBank/DDBJ databases">
        <title>Genome sequencing of the rare red list fungi Phlebia centrifuga.</title>
        <authorList>
            <person name="Buettner E."/>
            <person name="Kellner H."/>
        </authorList>
    </citation>
    <scope>NUCLEOTIDE SEQUENCE [LARGE SCALE GENOMIC DNA]</scope>
    <source>
        <strain evidence="3 4">DSM 108282</strain>
    </source>
</reference>
<dbReference type="AlphaFoldDB" id="A0A4S4KF55"/>
<protein>
    <submittedName>
        <fullName evidence="3">Uncharacterized protein</fullName>
    </submittedName>
</protein>
<dbReference type="GO" id="GO:0004366">
    <property type="term" value="F:glycerol-3-phosphate O-acyltransferase activity"/>
    <property type="evidence" value="ECO:0007669"/>
    <property type="project" value="TreeGrafter"/>
</dbReference>
<dbReference type="PANTHER" id="PTHR31605">
    <property type="entry name" value="GLYCEROL-3-PHOSPHATE O-ACYLTRANSFERASE 1"/>
    <property type="match status" value="1"/>
</dbReference>
<comment type="caution">
    <text evidence="3">The sequence shown here is derived from an EMBL/GenBank/DDBJ whole genome shotgun (WGS) entry which is preliminary data.</text>
</comment>